<dbReference type="AlphaFoldDB" id="K1X4B5"/>
<dbReference type="InterPro" id="IPR001119">
    <property type="entry name" value="SLH_dom"/>
</dbReference>
<dbReference type="PROSITE" id="PS51272">
    <property type="entry name" value="SLH"/>
    <property type="match status" value="1"/>
</dbReference>
<evidence type="ECO:0000259" key="2">
    <source>
        <dbReference type="PROSITE" id="PS51272"/>
    </source>
</evidence>
<evidence type="ECO:0000313" key="3">
    <source>
        <dbReference type="EMBL" id="EKD24965.1"/>
    </source>
</evidence>
<proteinExistence type="predicted"/>
<name>K1X4B5_9BACT</name>
<keyword evidence="1" id="KW-0472">Membrane</keyword>
<feature type="domain" description="SLH" evidence="2">
    <location>
        <begin position="371"/>
        <end position="439"/>
    </location>
</feature>
<dbReference type="EMBL" id="AMFJ01036149">
    <property type="protein sequence ID" value="EKD24965.1"/>
    <property type="molecule type" value="Genomic_DNA"/>
</dbReference>
<accession>K1X4B5</accession>
<feature type="transmembrane region" description="Helical" evidence="1">
    <location>
        <begin position="12"/>
        <end position="33"/>
    </location>
</feature>
<evidence type="ECO:0000256" key="1">
    <source>
        <dbReference type="SAM" id="Phobius"/>
    </source>
</evidence>
<keyword evidence="1" id="KW-1133">Transmembrane helix</keyword>
<organism evidence="3">
    <name type="scientific">uncultured bacterium</name>
    <name type="common">gcode 4</name>
    <dbReference type="NCBI Taxonomy" id="1234023"/>
    <lineage>
        <taxon>Bacteria</taxon>
        <taxon>environmental samples</taxon>
    </lineage>
</organism>
<comment type="caution">
    <text evidence="3">The sequence shown here is derived from an EMBL/GenBank/DDBJ whole genome shotgun (WGS) entry which is preliminary data.</text>
</comment>
<gene>
    <name evidence="3" type="ORF">ACD_80C00142G0007</name>
</gene>
<protein>
    <recommendedName>
        <fullName evidence="2">SLH domain-containing protein</fullName>
    </recommendedName>
</protein>
<sequence>MKHITKKYIQKRLLWAGIFLWWVTTVYIFALFASTELRFDDALTGQFWTGIFTYRADIDFSYGGNKKIWMYLPRILEVLSTPEVVVLDWGNTGLCYGKIRWIYYNNERGERVRPLDQNTLTGLQALDASYSGMQLSGGLFTRCTGLGGTLGNVYGQLTITNHTTTYYLMGGTTYDFSWNIHGTWLAWSLQRMNNNLSGYVWDNYGGIGIILQSTGCIDSRSPDTNTVCAWASLVQTSTCGNTQTVIWTKNCTVPGWALMLTKDNCTSNITSSLPWANASNIDYSPSYYDRSCEGPKSTIKHGSAAPLCSAYTPELNWAYEFARSFDITTINTCANVNMYGKLIRKDLAKMMVNFSENVFARTGIMVDDPRCELFNDISGESLQTKEYIKKACRYGLMGLHSDGIVPKDQFNPYQEVTRAEFGTVLSRFIWKWDYNTEDATLYYSKHLDNLKKIGIMTKIDVPFMKELRGWVMLTMQRIYDKVK</sequence>
<keyword evidence="1" id="KW-0812">Transmembrane</keyword>
<reference evidence="3" key="1">
    <citation type="journal article" date="2012" name="Science">
        <title>Fermentation, hydrogen, and sulfur metabolism in multiple uncultivated bacterial phyla.</title>
        <authorList>
            <person name="Wrighton K.C."/>
            <person name="Thomas B.C."/>
            <person name="Sharon I."/>
            <person name="Miller C.S."/>
            <person name="Castelle C.J."/>
            <person name="VerBerkmoes N.C."/>
            <person name="Wilkins M.J."/>
            <person name="Hettich R.L."/>
            <person name="Lipton M.S."/>
            <person name="Williams K.H."/>
            <person name="Long P.E."/>
            <person name="Banfield J.F."/>
        </authorList>
    </citation>
    <scope>NUCLEOTIDE SEQUENCE [LARGE SCALE GENOMIC DNA]</scope>
</reference>